<protein>
    <submittedName>
        <fullName evidence="2">Fam-a protein</fullName>
    </submittedName>
</protein>
<gene>
    <name evidence="2" type="ORF">PVVCY_0200060</name>
</gene>
<organism evidence="2 3">
    <name type="scientific">Plasmodium vinckei vinckei</name>
    <dbReference type="NCBI Taxonomy" id="54757"/>
    <lineage>
        <taxon>Eukaryota</taxon>
        <taxon>Sar</taxon>
        <taxon>Alveolata</taxon>
        <taxon>Apicomplexa</taxon>
        <taxon>Aconoidasida</taxon>
        <taxon>Haemosporida</taxon>
        <taxon>Plasmodiidae</taxon>
        <taxon>Plasmodium</taxon>
        <taxon>Plasmodium (Vinckeia)</taxon>
    </lineage>
</organism>
<accession>A0A449BMC7</accession>
<keyword evidence="1" id="KW-0732">Signal</keyword>
<dbReference type="InterPro" id="IPR006486">
    <property type="entry name" value="PYST_A"/>
</dbReference>
<evidence type="ECO:0000256" key="1">
    <source>
        <dbReference type="SAM" id="SignalP"/>
    </source>
</evidence>
<dbReference type="NCBIfam" id="TIGR01599">
    <property type="entry name" value="PYST-A"/>
    <property type="match status" value="1"/>
</dbReference>
<dbReference type="GeneID" id="19962776"/>
<dbReference type="VEuPathDB" id="PlasmoDB:PVVCY_0200060"/>
<reference evidence="2 3" key="1">
    <citation type="submission" date="2019-01" db="EMBL/GenBank/DDBJ databases">
        <authorList>
            <person name="Ramaprasad A."/>
        </authorList>
    </citation>
    <scope>NUCLEOTIDE SEQUENCE [LARGE SCALE GENOMIC DNA]</scope>
</reference>
<dbReference type="Proteomes" id="UP000290582">
    <property type="component" value="Chromosome PVVCY_02"/>
</dbReference>
<dbReference type="EMBL" id="LR215058">
    <property type="protein sequence ID" value="VEV54568.1"/>
    <property type="molecule type" value="Genomic_DNA"/>
</dbReference>
<dbReference type="RefSeq" id="XP_008626430.2">
    <property type="nucleotide sequence ID" value="XM_008628208.2"/>
</dbReference>
<name>A0A449BMC7_PLAVN</name>
<dbReference type="KEGG" id="pvv:PVVCY_0200060"/>
<proteinExistence type="predicted"/>
<evidence type="ECO:0000313" key="3">
    <source>
        <dbReference type="Proteomes" id="UP000290582"/>
    </source>
</evidence>
<feature type="signal peptide" evidence="1">
    <location>
        <begin position="1"/>
        <end position="19"/>
    </location>
</feature>
<dbReference type="Gene3D" id="3.30.530.20">
    <property type="match status" value="1"/>
</dbReference>
<dbReference type="AlphaFoldDB" id="A0A449BMC7"/>
<feature type="chain" id="PRO_5018998439" evidence="1">
    <location>
        <begin position="20"/>
        <end position="280"/>
    </location>
</feature>
<sequence>MSKGYIKALFISLSFLVYASNSTLASERAANIANNINNFHPKNDIREKYRRMLCNDPDETEIAIKHANEAVTLLLKLYESSVDDYSLYFTQNENITIYSKKHGNVDIRKFHATIPSAFKYSNVIKKLWDFDNTQKLDDKFINGNVVRVYIQNLIIMEQSTIAHTHSSPQKKYAIAAKVKVSNDTTVILCPSRTLNHLCLADEKPNMKEILENTRSIEDDIDAEEALSKLGANIAGFVVKRGGDNQVHVTYINAIYDDGHSPDSIHDKRNRCITYINILSL</sequence>
<evidence type="ECO:0000313" key="2">
    <source>
        <dbReference type="EMBL" id="VEV54568.1"/>
    </source>
</evidence>
<dbReference type="SUPFAM" id="SSF55961">
    <property type="entry name" value="Bet v1-like"/>
    <property type="match status" value="1"/>
</dbReference>
<dbReference type="OrthoDB" id="370397at2759"/>
<dbReference type="InterPro" id="IPR023393">
    <property type="entry name" value="START-like_dom_sf"/>
</dbReference>